<dbReference type="CDD" id="cd18567">
    <property type="entry name" value="ABC_6TM_CvaB_RaxB_like"/>
    <property type="match status" value="1"/>
</dbReference>
<evidence type="ECO:0000256" key="1">
    <source>
        <dbReference type="ARBA" id="ARBA00004651"/>
    </source>
</evidence>
<dbReference type="InterPro" id="IPR036640">
    <property type="entry name" value="ABC1_TM_sf"/>
</dbReference>
<evidence type="ECO:0000256" key="5">
    <source>
        <dbReference type="ARBA" id="ARBA00022840"/>
    </source>
</evidence>
<evidence type="ECO:0000256" key="4">
    <source>
        <dbReference type="ARBA" id="ARBA00022741"/>
    </source>
</evidence>
<keyword evidence="7 9" id="KW-0472">Membrane</keyword>
<dbReference type="SMART" id="SM00382">
    <property type="entry name" value="AAA"/>
    <property type="match status" value="1"/>
</dbReference>
<feature type="transmembrane region" description="Helical" evidence="9">
    <location>
        <begin position="307"/>
        <end position="326"/>
    </location>
</feature>
<dbReference type="Gene3D" id="1.20.1560.10">
    <property type="entry name" value="ABC transporter type 1, transmembrane domain"/>
    <property type="match status" value="1"/>
</dbReference>
<keyword evidence="14" id="KW-1185">Reference proteome</keyword>
<dbReference type="SUPFAM" id="SSF52540">
    <property type="entry name" value="P-loop containing nucleoside triphosphate hydrolases"/>
    <property type="match status" value="1"/>
</dbReference>
<dbReference type="InterPro" id="IPR011527">
    <property type="entry name" value="ABC1_TM_dom"/>
</dbReference>
<gene>
    <name evidence="13" type="ORF">N4261_01950</name>
</gene>
<evidence type="ECO:0000256" key="6">
    <source>
        <dbReference type="ARBA" id="ARBA00022989"/>
    </source>
</evidence>
<evidence type="ECO:0000259" key="12">
    <source>
        <dbReference type="PROSITE" id="PS50990"/>
    </source>
</evidence>
<dbReference type="PROSITE" id="PS00211">
    <property type="entry name" value="ABC_TRANSPORTER_1"/>
    <property type="match status" value="1"/>
</dbReference>
<dbReference type="InterPro" id="IPR003593">
    <property type="entry name" value="AAA+_ATPase"/>
</dbReference>
<dbReference type="PROSITE" id="PS50990">
    <property type="entry name" value="PEPTIDASE_C39"/>
    <property type="match status" value="1"/>
</dbReference>
<proteinExistence type="predicted"/>
<evidence type="ECO:0000256" key="9">
    <source>
        <dbReference type="SAM" id="Phobius"/>
    </source>
</evidence>
<feature type="transmembrane region" description="Helical" evidence="9">
    <location>
        <begin position="168"/>
        <end position="188"/>
    </location>
</feature>
<feature type="transmembrane region" description="Helical" evidence="9">
    <location>
        <begin position="278"/>
        <end position="301"/>
    </location>
</feature>
<keyword evidence="6 9" id="KW-1133">Transmembrane helix</keyword>
<keyword evidence="3 9" id="KW-0812">Transmembrane</keyword>
<accession>A0ABY6B0M9</accession>
<feature type="domain" description="Peptidase C39" evidence="12">
    <location>
        <begin position="18"/>
        <end position="137"/>
    </location>
</feature>
<feature type="transmembrane region" description="Helical" evidence="9">
    <location>
        <begin position="200"/>
        <end position="218"/>
    </location>
</feature>
<feature type="domain" description="ABC transporter" evidence="10">
    <location>
        <begin position="485"/>
        <end position="718"/>
    </location>
</feature>
<dbReference type="SUPFAM" id="SSF90123">
    <property type="entry name" value="ABC transporter transmembrane region"/>
    <property type="match status" value="1"/>
</dbReference>
<dbReference type="Proteomes" id="UP001064933">
    <property type="component" value="Chromosome"/>
</dbReference>
<evidence type="ECO:0000259" key="11">
    <source>
        <dbReference type="PROSITE" id="PS50929"/>
    </source>
</evidence>
<dbReference type="InterPro" id="IPR039421">
    <property type="entry name" value="Type_1_exporter"/>
</dbReference>
<feature type="domain" description="ABC transmembrane type-1" evidence="11">
    <location>
        <begin position="172"/>
        <end position="450"/>
    </location>
</feature>
<organism evidence="13 14">
    <name type="scientific">Roseateles amylovorans</name>
    <dbReference type="NCBI Taxonomy" id="2978473"/>
    <lineage>
        <taxon>Bacteria</taxon>
        <taxon>Pseudomonadati</taxon>
        <taxon>Pseudomonadota</taxon>
        <taxon>Betaproteobacteria</taxon>
        <taxon>Burkholderiales</taxon>
        <taxon>Sphaerotilaceae</taxon>
        <taxon>Roseateles</taxon>
    </lineage>
</organism>
<dbReference type="InterPro" id="IPR005074">
    <property type="entry name" value="Peptidase_C39"/>
</dbReference>
<dbReference type="PANTHER" id="PTHR24221">
    <property type="entry name" value="ATP-BINDING CASSETTE SUB-FAMILY B"/>
    <property type="match status" value="1"/>
</dbReference>
<protein>
    <submittedName>
        <fullName evidence="13">Peptidase domain-containing ABC transporter</fullName>
    </submittedName>
</protein>
<dbReference type="InterPro" id="IPR003439">
    <property type="entry name" value="ABC_transporter-like_ATP-bd"/>
</dbReference>
<dbReference type="PROSITE" id="PS50893">
    <property type="entry name" value="ABC_TRANSPORTER_2"/>
    <property type="match status" value="1"/>
</dbReference>
<evidence type="ECO:0000256" key="2">
    <source>
        <dbReference type="ARBA" id="ARBA00022475"/>
    </source>
</evidence>
<dbReference type="Pfam" id="PF00664">
    <property type="entry name" value="ABC_membrane"/>
    <property type="match status" value="1"/>
</dbReference>
<dbReference type="InterPro" id="IPR033838">
    <property type="entry name" value="CvaB_peptidase"/>
</dbReference>
<evidence type="ECO:0000313" key="13">
    <source>
        <dbReference type="EMBL" id="UXH78728.1"/>
    </source>
</evidence>
<dbReference type="CDD" id="cd02419">
    <property type="entry name" value="Peptidase_C39C"/>
    <property type="match status" value="1"/>
</dbReference>
<keyword evidence="4" id="KW-0547">Nucleotide-binding</keyword>
<sequence>MNPFDWLRGRRELPMFHQSEVAECGLASFAMIAAYHGHDVDLNGLRQRYALSLKGATLADLMRIADSMDFACRPLRLEPEHLPQLTLPCILHWDMNHFVVLKALRGETAIIHDPALGVREISPRQMSKSFSGVALELTPTSQFKPREIRVRARMRDLWTRVRGWQGPLLQTLVLSVMLQLFAMAAPAFLQLAMDDAVSRLDQNFLMVLAIAFGVMYLLQSVTEALRGWTVLQLGQAMSFQLSGNVLRHLLRLPAEFFEKRIVGDILSRMGAVRPIQEALTQSAVTALIDGIMTLATAALLLTYSPTLGLVVLASMLLYAVVVLGVYPLRRQREEEQLVAQAEAQTYLIESIRASKTVKLYGREAQREVVWRNYFAQVVNATLGSGQLDVSLQFARSLLFNLQLVLVVYLGAQMVMSNELSAGMLFAVLLYRTQFGDRAEALLKHAVQFRLLRLHMERLADIVTTPREAGLEAAAALPDRPLRGGLSLRDVCFRYAQNEPMLLQGITLNIEPGEYVAIVGSSGGGKTTLLKLMLSLLPPTSGEILVDGMPMQSFGIQTWRRAIGVVQQDDGLLMGTIADNIAFFDPQLDMARVVESATAAAVHDEIQAMPMGYLSMVGDMGSTLSGGQRQRVLLARALYRRPAVLFLDEGTANLDPNAERRIADLVQDMPITRIVVAHRPELVDRADRVLELSQGRLIERRGPAKRKVDPASTADPLPSAQPPATGPSTAATPAPAPAPHTGPGTSGRAGAGAPRERTPESASGGAIGGSARSAREASCAGHNGGSHAQPSPHEAS</sequence>
<dbReference type="Gene3D" id="3.90.70.10">
    <property type="entry name" value="Cysteine proteinases"/>
    <property type="match status" value="1"/>
</dbReference>
<reference evidence="13" key="1">
    <citation type="submission" date="2022-10" db="EMBL/GenBank/DDBJ databases">
        <title>Characterization and whole genome sequencing of a new Roseateles species, isolated from fresh water.</title>
        <authorList>
            <person name="Guliayeva D.Y."/>
            <person name="Akhremchuk A.E."/>
            <person name="Sikolenko M.A."/>
            <person name="Valentovich L.N."/>
            <person name="Sidarenka A.V."/>
        </authorList>
    </citation>
    <scope>NUCLEOTIDE SEQUENCE</scope>
    <source>
        <strain evidence="13">BIM B-1768</strain>
    </source>
</reference>
<comment type="subcellular location">
    <subcellularLocation>
        <location evidence="1">Cell membrane</location>
        <topology evidence="1">Multi-pass membrane protein</topology>
    </subcellularLocation>
</comment>
<dbReference type="InterPro" id="IPR027417">
    <property type="entry name" value="P-loop_NTPase"/>
</dbReference>
<evidence type="ECO:0000256" key="7">
    <source>
        <dbReference type="ARBA" id="ARBA00023136"/>
    </source>
</evidence>
<feature type="region of interest" description="Disordered" evidence="8">
    <location>
        <begin position="700"/>
        <end position="795"/>
    </location>
</feature>
<name>A0ABY6B0M9_9BURK</name>
<evidence type="ECO:0000256" key="8">
    <source>
        <dbReference type="SAM" id="MobiDB-lite"/>
    </source>
</evidence>
<dbReference type="EMBL" id="CP104562">
    <property type="protein sequence ID" value="UXH78728.1"/>
    <property type="molecule type" value="Genomic_DNA"/>
</dbReference>
<dbReference type="Pfam" id="PF00005">
    <property type="entry name" value="ABC_tran"/>
    <property type="match status" value="1"/>
</dbReference>
<keyword evidence="2" id="KW-1003">Cell membrane</keyword>
<dbReference type="Pfam" id="PF03412">
    <property type="entry name" value="Peptidase_C39"/>
    <property type="match status" value="1"/>
</dbReference>
<feature type="transmembrane region" description="Helical" evidence="9">
    <location>
        <begin position="397"/>
        <end position="415"/>
    </location>
</feature>
<evidence type="ECO:0000313" key="14">
    <source>
        <dbReference type="Proteomes" id="UP001064933"/>
    </source>
</evidence>
<evidence type="ECO:0000259" key="10">
    <source>
        <dbReference type="PROSITE" id="PS50893"/>
    </source>
</evidence>
<dbReference type="InterPro" id="IPR017871">
    <property type="entry name" value="ABC_transporter-like_CS"/>
</dbReference>
<dbReference type="PROSITE" id="PS50929">
    <property type="entry name" value="ABC_TM1F"/>
    <property type="match status" value="1"/>
</dbReference>
<evidence type="ECO:0000256" key="3">
    <source>
        <dbReference type="ARBA" id="ARBA00022692"/>
    </source>
</evidence>
<dbReference type="PANTHER" id="PTHR24221:SF606">
    <property type="entry name" value="COLICIN V SECRETION-PROCESSING ATP-BINDING PROTEIN"/>
    <property type="match status" value="1"/>
</dbReference>
<feature type="compositionally biased region" description="Low complexity" evidence="8">
    <location>
        <begin position="759"/>
        <end position="780"/>
    </location>
</feature>
<dbReference type="RefSeq" id="WP_261758559.1">
    <property type="nucleotide sequence ID" value="NZ_CP104562.2"/>
</dbReference>
<dbReference type="Gene3D" id="3.40.50.300">
    <property type="entry name" value="P-loop containing nucleotide triphosphate hydrolases"/>
    <property type="match status" value="1"/>
</dbReference>
<keyword evidence="5" id="KW-0067">ATP-binding</keyword>